<evidence type="ECO:0000313" key="2">
    <source>
        <dbReference type="EMBL" id="ARV77058.1"/>
    </source>
</evidence>
<name>A0A1Y0T0N6_9CAUD</name>
<keyword evidence="3" id="KW-1185">Reference proteome</keyword>
<accession>A0A1Y0T0N6</accession>
<dbReference type="Proteomes" id="UP000225448">
    <property type="component" value="Segment"/>
</dbReference>
<keyword evidence="1" id="KW-0472">Membrane</keyword>
<keyword evidence="1" id="KW-0812">Transmembrane</keyword>
<dbReference type="EMBL" id="MF042360">
    <property type="protein sequence ID" value="ARV77058.1"/>
    <property type="molecule type" value="Genomic_DNA"/>
</dbReference>
<proteinExistence type="predicted"/>
<feature type="transmembrane region" description="Helical" evidence="1">
    <location>
        <begin position="7"/>
        <end position="23"/>
    </location>
</feature>
<feature type="transmembrane region" description="Helical" evidence="1">
    <location>
        <begin position="35"/>
        <end position="57"/>
    </location>
</feature>
<sequence length="84" mass="9852">MKHIENFCYFVIVAIAVTFAYYATRKSFNVVDGSIQSIVDFMLGFITYSTYLIVATITCNNLQKWFKAEHWDKLEELKKVKKID</sequence>
<gene>
    <name evidence="2" type="ORF">PHABIO_427</name>
</gene>
<reference evidence="2 3" key="1">
    <citation type="submission" date="2017-05" db="EMBL/GenBank/DDBJ databases">
        <authorList>
            <person name="Song R."/>
            <person name="Chenine A.L."/>
            <person name="Ruprecht R.M."/>
        </authorList>
    </citation>
    <scope>NUCLEOTIDE SEQUENCE [LARGE SCALE GENOMIC DNA]</scope>
</reference>
<keyword evidence="1" id="KW-1133">Transmembrane helix</keyword>
<protein>
    <submittedName>
        <fullName evidence="2">Uncharacterized protein</fullName>
    </submittedName>
</protein>
<evidence type="ECO:0000256" key="1">
    <source>
        <dbReference type="SAM" id="Phobius"/>
    </source>
</evidence>
<evidence type="ECO:0000313" key="3">
    <source>
        <dbReference type="Proteomes" id="UP000225448"/>
    </source>
</evidence>
<organism evidence="2 3">
    <name type="scientific">Pseudomonas phage Phabio</name>
    <dbReference type="NCBI Taxonomy" id="2006668"/>
    <lineage>
        <taxon>Viruses</taxon>
        <taxon>Duplodnaviria</taxon>
        <taxon>Heunggongvirae</taxon>
        <taxon>Uroviricota</taxon>
        <taxon>Caudoviricetes</taxon>
        <taxon>Chimalliviridae</taxon>
        <taxon>Phabiovirus</taxon>
        <taxon>Phabiovirus phabio</taxon>
    </lineage>
</organism>